<organism evidence="6 7">
    <name type="scientific">Streptomyces aquilus</name>
    <dbReference type="NCBI Taxonomy" id="2548456"/>
    <lineage>
        <taxon>Bacteria</taxon>
        <taxon>Bacillati</taxon>
        <taxon>Actinomycetota</taxon>
        <taxon>Actinomycetes</taxon>
        <taxon>Kitasatosporales</taxon>
        <taxon>Streptomycetaceae</taxon>
        <taxon>Streptomyces</taxon>
    </lineage>
</organism>
<dbReference type="FunFam" id="1.10.10.60:FF:000141">
    <property type="entry name" value="TetR family transcriptional regulator"/>
    <property type="match status" value="1"/>
</dbReference>
<dbReference type="RefSeq" id="WP_126276346.1">
    <property type="nucleotide sequence ID" value="NZ_CP034463.1"/>
</dbReference>
<accession>A0A3S9IDT5</accession>
<evidence type="ECO:0000256" key="1">
    <source>
        <dbReference type="ARBA" id="ARBA00023015"/>
    </source>
</evidence>
<name>A0A3S9IDT5_9ACTN</name>
<evidence type="ECO:0000313" key="6">
    <source>
        <dbReference type="EMBL" id="AZP22544.1"/>
    </source>
</evidence>
<dbReference type="EMBL" id="CP034463">
    <property type="protein sequence ID" value="AZP22544.1"/>
    <property type="molecule type" value="Genomic_DNA"/>
</dbReference>
<dbReference type="GO" id="GO:0000976">
    <property type="term" value="F:transcription cis-regulatory region binding"/>
    <property type="evidence" value="ECO:0007669"/>
    <property type="project" value="TreeGrafter"/>
</dbReference>
<gene>
    <name evidence="6" type="ORF">EJC51_44625</name>
</gene>
<keyword evidence="1" id="KW-0805">Transcription regulation</keyword>
<dbReference type="GO" id="GO:0045892">
    <property type="term" value="P:negative regulation of DNA-templated transcription"/>
    <property type="evidence" value="ECO:0007669"/>
    <property type="project" value="UniProtKB-ARBA"/>
</dbReference>
<proteinExistence type="predicted"/>
<dbReference type="SUPFAM" id="SSF48498">
    <property type="entry name" value="Tetracyclin repressor-like, C-terminal domain"/>
    <property type="match status" value="1"/>
</dbReference>
<evidence type="ECO:0000256" key="4">
    <source>
        <dbReference type="PROSITE-ProRule" id="PRU00335"/>
    </source>
</evidence>
<dbReference type="Pfam" id="PF00440">
    <property type="entry name" value="TetR_N"/>
    <property type="match status" value="1"/>
</dbReference>
<dbReference type="KEGG" id="saqu:EJC51_44625"/>
<dbReference type="InterPro" id="IPR001647">
    <property type="entry name" value="HTH_TetR"/>
</dbReference>
<keyword evidence="3" id="KW-0804">Transcription</keyword>
<dbReference type="Pfam" id="PF14246">
    <property type="entry name" value="TetR_C_7"/>
    <property type="match status" value="1"/>
</dbReference>
<dbReference type="Proteomes" id="UP000280197">
    <property type="component" value="Chromosome"/>
</dbReference>
<sequence length="217" mass="23857">MGSAASSGGSGALHGRIDKRQAILDAAFTVFARRGYAQACVQEIAEEARVAKPTVYSHLNDKETLFRHTIEAAADTLMAENLAVVERLRERAPDDDLRGSLTDLAQRLLRICCGERARALRWLTYAQVARFPDLIETVQERTAHRPRAALADRLARLALAGHLRPCDPEQAAEHFFALLTGPLESRSRLGTRRVPAAELRVIADAGVDTFLRAYGSD</sequence>
<dbReference type="SUPFAM" id="SSF46689">
    <property type="entry name" value="Homeodomain-like"/>
    <property type="match status" value="1"/>
</dbReference>
<dbReference type="GO" id="GO:0003700">
    <property type="term" value="F:DNA-binding transcription factor activity"/>
    <property type="evidence" value="ECO:0007669"/>
    <property type="project" value="TreeGrafter"/>
</dbReference>
<dbReference type="Gene3D" id="1.10.10.60">
    <property type="entry name" value="Homeodomain-like"/>
    <property type="match status" value="1"/>
</dbReference>
<reference evidence="6 7" key="1">
    <citation type="submission" date="2018-12" db="EMBL/GenBank/DDBJ databases">
        <authorList>
            <person name="Li K."/>
        </authorList>
    </citation>
    <scope>NUCLEOTIDE SEQUENCE [LARGE SCALE GENOMIC DNA]</scope>
    <source>
        <strain evidence="7">CR22</strain>
    </source>
</reference>
<dbReference type="Gene3D" id="1.10.357.10">
    <property type="entry name" value="Tetracycline Repressor, domain 2"/>
    <property type="match status" value="1"/>
</dbReference>
<protein>
    <submittedName>
        <fullName evidence="6">TetR/AcrR family transcriptional regulator</fullName>
    </submittedName>
</protein>
<evidence type="ECO:0000256" key="2">
    <source>
        <dbReference type="ARBA" id="ARBA00023125"/>
    </source>
</evidence>
<evidence type="ECO:0000256" key="3">
    <source>
        <dbReference type="ARBA" id="ARBA00023163"/>
    </source>
</evidence>
<dbReference type="InterPro" id="IPR050109">
    <property type="entry name" value="HTH-type_TetR-like_transc_reg"/>
</dbReference>
<keyword evidence="2 4" id="KW-0238">DNA-binding</keyword>
<feature type="domain" description="HTH tetR-type" evidence="5">
    <location>
        <begin position="17"/>
        <end position="77"/>
    </location>
</feature>
<dbReference type="InterPro" id="IPR039536">
    <property type="entry name" value="TetR_C_Proteobacteria"/>
</dbReference>
<dbReference type="PRINTS" id="PR00455">
    <property type="entry name" value="HTHTETR"/>
</dbReference>
<dbReference type="PROSITE" id="PS50977">
    <property type="entry name" value="HTH_TETR_2"/>
    <property type="match status" value="1"/>
</dbReference>
<keyword evidence="7" id="KW-1185">Reference proteome</keyword>
<dbReference type="InterPro" id="IPR036271">
    <property type="entry name" value="Tet_transcr_reg_TetR-rel_C_sf"/>
</dbReference>
<evidence type="ECO:0000259" key="5">
    <source>
        <dbReference type="PROSITE" id="PS50977"/>
    </source>
</evidence>
<dbReference type="InterPro" id="IPR009057">
    <property type="entry name" value="Homeodomain-like_sf"/>
</dbReference>
<feature type="DNA-binding region" description="H-T-H motif" evidence="4">
    <location>
        <begin position="40"/>
        <end position="59"/>
    </location>
</feature>
<dbReference type="PANTHER" id="PTHR30055:SF146">
    <property type="entry name" value="HTH-TYPE TRANSCRIPTIONAL DUAL REGULATOR CECR"/>
    <property type="match status" value="1"/>
</dbReference>
<dbReference type="PANTHER" id="PTHR30055">
    <property type="entry name" value="HTH-TYPE TRANSCRIPTIONAL REGULATOR RUTR"/>
    <property type="match status" value="1"/>
</dbReference>
<evidence type="ECO:0000313" key="7">
    <source>
        <dbReference type="Proteomes" id="UP000280197"/>
    </source>
</evidence>
<dbReference type="AlphaFoldDB" id="A0A3S9IDT5"/>